<dbReference type="RefSeq" id="WP_307271906.1">
    <property type="nucleotide sequence ID" value="NZ_JAUSVX010000003.1"/>
</dbReference>
<gene>
    <name evidence="1" type="ORF">QO011_002341</name>
</gene>
<dbReference type="EMBL" id="JAUSVX010000003">
    <property type="protein sequence ID" value="MDQ0469330.1"/>
    <property type="molecule type" value="Genomic_DNA"/>
</dbReference>
<sequence length="76" mass="8112">MVEMTRHIQGLTALRADLVEQRRAVVAKRGSVAAKSIATSVENWQRLIEAVDRAIADETARMQQAKAKPAAAAAGG</sequence>
<name>A0ABU0J4Y5_9HYPH</name>
<dbReference type="Proteomes" id="UP001242480">
    <property type="component" value="Unassembled WGS sequence"/>
</dbReference>
<proteinExistence type="predicted"/>
<reference evidence="1 2" key="1">
    <citation type="submission" date="2023-07" db="EMBL/GenBank/DDBJ databases">
        <title>Genomic Encyclopedia of Type Strains, Phase IV (KMG-IV): sequencing the most valuable type-strain genomes for metagenomic binning, comparative biology and taxonomic classification.</title>
        <authorList>
            <person name="Goeker M."/>
        </authorList>
    </citation>
    <scope>NUCLEOTIDE SEQUENCE [LARGE SCALE GENOMIC DNA]</scope>
    <source>
        <strain evidence="1 2">DSM 19619</strain>
    </source>
</reference>
<evidence type="ECO:0000313" key="2">
    <source>
        <dbReference type="Proteomes" id="UP001242480"/>
    </source>
</evidence>
<evidence type="ECO:0000313" key="1">
    <source>
        <dbReference type="EMBL" id="MDQ0469330.1"/>
    </source>
</evidence>
<organism evidence="1 2">
    <name type="scientific">Labrys wisconsinensis</name>
    <dbReference type="NCBI Taxonomy" id="425677"/>
    <lineage>
        <taxon>Bacteria</taxon>
        <taxon>Pseudomonadati</taxon>
        <taxon>Pseudomonadota</taxon>
        <taxon>Alphaproteobacteria</taxon>
        <taxon>Hyphomicrobiales</taxon>
        <taxon>Xanthobacteraceae</taxon>
        <taxon>Labrys</taxon>
    </lineage>
</organism>
<accession>A0ABU0J4Y5</accession>
<keyword evidence="2" id="KW-1185">Reference proteome</keyword>
<protein>
    <submittedName>
        <fullName evidence="1">Uncharacterized protein</fullName>
    </submittedName>
</protein>
<comment type="caution">
    <text evidence="1">The sequence shown here is derived from an EMBL/GenBank/DDBJ whole genome shotgun (WGS) entry which is preliminary data.</text>
</comment>